<dbReference type="AlphaFoldDB" id="A0A4S4NEZ9"/>
<name>A0A4S4NEZ9_9RHOB</name>
<reference evidence="2 3" key="1">
    <citation type="submission" date="2019-04" db="EMBL/GenBank/DDBJ databases">
        <title>Shimia ponticola sp. nov., isolated from seawater.</title>
        <authorList>
            <person name="Kim Y.-O."/>
            <person name="Yoon J.-H."/>
        </authorList>
    </citation>
    <scope>NUCLEOTIDE SEQUENCE [LARGE SCALE GENOMIC DNA]</scope>
    <source>
        <strain evidence="2 3">MYP11</strain>
    </source>
</reference>
<dbReference type="RefSeq" id="WP_136462319.1">
    <property type="nucleotide sequence ID" value="NZ_SRKY01000002.1"/>
</dbReference>
<evidence type="ECO:0000256" key="1">
    <source>
        <dbReference type="SAM" id="SignalP"/>
    </source>
</evidence>
<dbReference type="Proteomes" id="UP000306602">
    <property type="component" value="Unassembled WGS sequence"/>
</dbReference>
<dbReference type="EMBL" id="SRKY01000002">
    <property type="protein sequence ID" value="THH36718.1"/>
    <property type="molecule type" value="Genomic_DNA"/>
</dbReference>
<proteinExistence type="predicted"/>
<organism evidence="2 3">
    <name type="scientific">Aliishimia ponticola</name>
    <dbReference type="NCBI Taxonomy" id="2499833"/>
    <lineage>
        <taxon>Bacteria</taxon>
        <taxon>Pseudomonadati</taxon>
        <taxon>Pseudomonadota</taxon>
        <taxon>Alphaproteobacteria</taxon>
        <taxon>Rhodobacterales</taxon>
        <taxon>Paracoccaceae</taxon>
        <taxon>Aliishimia</taxon>
    </lineage>
</organism>
<protein>
    <recommendedName>
        <fullName evidence="4">Outer membrane protein beta-barrel domain-containing protein</fullName>
    </recommendedName>
</protein>
<sequence>MDYATRRNRKLTKLLSSIAVVFVCATPVFADPTIGLGLNFTFGGGQVNPGVGLRVFSNDEEDEGAASLGIDYMFGSQSWRGSIGAAYLMDNTYVELNGGYDFGRGTFDFGLGGGWVDTDGGSSGSETPPATESGPT</sequence>
<accession>A0A4S4NEZ9</accession>
<feature type="signal peptide" evidence="1">
    <location>
        <begin position="1"/>
        <end position="30"/>
    </location>
</feature>
<evidence type="ECO:0000313" key="3">
    <source>
        <dbReference type="Proteomes" id="UP000306602"/>
    </source>
</evidence>
<gene>
    <name evidence="2" type="ORF">E4Z66_07150</name>
</gene>
<evidence type="ECO:0000313" key="2">
    <source>
        <dbReference type="EMBL" id="THH36718.1"/>
    </source>
</evidence>
<dbReference type="OrthoDB" id="7032059at2"/>
<evidence type="ECO:0008006" key="4">
    <source>
        <dbReference type="Google" id="ProtNLM"/>
    </source>
</evidence>
<comment type="caution">
    <text evidence="2">The sequence shown here is derived from an EMBL/GenBank/DDBJ whole genome shotgun (WGS) entry which is preliminary data.</text>
</comment>
<keyword evidence="3" id="KW-1185">Reference proteome</keyword>
<feature type="chain" id="PRO_5020399857" description="Outer membrane protein beta-barrel domain-containing protein" evidence="1">
    <location>
        <begin position="31"/>
        <end position="136"/>
    </location>
</feature>
<keyword evidence="1" id="KW-0732">Signal</keyword>